<evidence type="ECO:0000256" key="3">
    <source>
        <dbReference type="ARBA" id="ARBA00022448"/>
    </source>
</evidence>
<dbReference type="GO" id="GO:0005886">
    <property type="term" value="C:plasma membrane"/>
    <property type="evidence" value="ECO:0007669"/>
    <property type="project" value="UniProtKB-SubCell"/>
</dbReference>
<dbReference type="Pfam" id="PF03600">
    <property type="entry name" value="CitMHS"/>
    <property type="match status" value="1"/>
</dbReference>
<evidence type="ECO:0000256" key="4">
    <source>
        <dbReference type="ARBA" id="ARBA00022475"/>
    </source>
</evidence>
<keyword evidence="4" id="KW-1003">Cell membrane</keyword>
<dbReference type="PRINTS" id="PR00758">
    <property type="entry name" value="ARSENICPUMP"/>
</dbReference>
<evidence type="ECO:0000256" key="8">
    <source>
        <dbReference type="SAM" id="Phobius"/>
    </source>
</evidence>
<keyword evidence="7 8" id="KW-0472">Membrane</keyword>
<evidence type="ECO:0000256" key="7">
    <source>
        <dbReference type="ARBA" id="ARBA00023136"/>
    </source>
</evidence>
<evidence type="ECO:0000256" key="1">
    <source>
        <dbReference type="ARBA" id="ARBA00004651"/>
    </source>
</evidence>
<dbReference type="EMBL" id="BART01015893">
    <property type="protein sequence ID" value="GAG75641.1"/>
    <property type="molecule type" value="Genomic_DNA"/>
</dbReference>
<reference evidence="10" key="1">
    <citation type="journal article" date="2014" name="Front. Microbiol.">
        <title>High frequency of phylogenetically diverse reductive dehalogenase-homologous genes in deep subseafloor sedimentary metagenomes.</title>
        <authorList>
            <person name="Kawai M."/>
            <person name="Futagami T."/>
            <person name="Toyoda A."/>
            <person name="Takaki Y."/>
            <person name="Nishi S."/>
            <person name="Hori S."/>
            <person name="Arai W."/>
            <person name="Tsubouchi T."/>
            <person name="Morono Y."/>
            <person name="Uchiyama I."/>
            <person name="Ito T."/>
            <person name="Fujiyama A."/>
            <person name="Inagaki F."/>
            <person name="Takami H."/>
        </authorList>
    </citation>
    <scope>NUCLEOTIDE SEQUENCE</scope>
    <source>
        <strain evidence="10">Expedition CK06-06</strain>
    </source>
</reference>
<dbReference type="PANTHER" id="PTHR43302">
    <property type="entry name" value="TRANSPORTER ARSB-RELATED"/>
    <property type="match status" value="1"/>
</dbReference>
<name>X1BU21_9ZZZZ</name>
<feature type="transmembrane region" description="Helical" evidence="8">
    <location>
        <begin position="212"/>
        <end position="235"/>
    </location>
</feature>
<proteinExistence type="inferred from homology"/>
<feature type="non-terminal residue" evidence="10">
    <location>
        <position position="273"/>
    </location>
</feature>
<keyword evidence="5 8" id="KW-0812">Transmembrane</keyword>
<evidence type="ECO:0000313" key="10">
    <source>
        <dbReference type="EMBL" id="GAG75641.1"/>
    </source>
</evidence>
<evidence type="ECO:0000259" key="9">
    <source>
        <dbReference type="Pfam" id="PF03600"/>
    </source>
</evidence>
<dbReference type="InterPro" id="IPR004680">
    <property type="entry name" value="Cit_transptr-like_dom"/>
</dbReference>
<feature type="transmembrane region" description="Helical" evidence="8">
    <location>
        <begin position="92"/>
        <end position="122"/>
    </location>
</feature>
<comment type="subcellular location">
    <subcellularLocation>
        <location evidence="1">Cell membrane</location>
        <topology evidence="1">Multi-pass membrane protein</topology>
    </subcellularLocation>
</comment>
<evidence type="ECO:0000256" key="2">
    <source>
        <dbReference type="ARBA" id="ARBA00009843"/>
    </source>
</evidence>
<sequence>MTICINLASTLTPFGSAENILIANHFNLSTLWFIVNLGLFFVISTALTLFLLDQFVLTKEIKHPTPGMCEDIERKEVLQQIEVDDKTFKKNFYGFIILIILLIIIPSILIAGLIGLVIFVLLNPVKDKKGKSRRNVSHYLRKVDYKLIFFFICLFILVYLMELNGTIKFIEDFFVQMTTDNLFLLCLMILIITSLLSGFMDNAPVTIMFIPIVEILIGIEGVNSIPVLIAFITGINIGGNFLPQGSACDMMTLELATKECVPGLNYKKLTKIG</sequence>
<dbReference type="GO" id="GO:0015105">
    <property type="term" value="F:arsenite transmembrane transporter activity"/>
    <property type="evidence" value="ECO:0007669"/>
    <property type="project" value="InterPro"/>
</dbReference>
<organism evidence="10">
    <name type="scientific">marine sediment metagenome</name>
    <dbReference type="NCBI Taxonomy" id="412755"/>
    <lineage>
        <taxon>unclassified sequences</taxon>
        <taxon>metagenomes</taxon>
        <taxon>ecological metagenomes</taxon>
    </lineage>
</organism>
<dbReference type="InterPro" id="IPR000802">
    <property type="entry name" value="Arsenical_pump_ArsB"/>
</dbReference>
<feature type="domain" description="Citrate transporter-like" evidence="9">
    <location>
        <begin position="2"/>
        <end position="233"/>
    </location>
</feature>
<keyword evidence="6 8" id="KW-1133">Transmembrane helix</keyword>
<keyword evidence="3" id="KW-0813">Transport</keyword>
<comment type="caution">
    <text evidence="10">The sequence shown here is derived from an EMBL/GenBank/DDBJ whole genome shotgun (WGS) entry which is preliminary data.</text>
</comment>
<dbReference type="AlphaFoldDB" id="X1BU21"/>
<gene>
    <name evidence="10" type="ORF">S01H4_30738</name>
</gene>
<evidence type="ECO:0000256" key="5">
    <source>
        <dbReference type="ARBA" id="ARBA00022692"/>
    </source>
</evidence>
<comment type="similarity">
    <text evidence="2">Belongs to the CitM (TC 2.A.11) transporter family.</text>
</comment>
<protein>
    <recommendedName>
        <fullName evidence="9">Citrate transporter-like domain-containing protein</fullName>
    </recommendedName>
</protein>
<evidence type="ECO:0000256" key="6">
    <source>
        <dbReference type="ARBA" id="ARBA00022989"/>
    </source>
</evidence>
<feature type="transmembrane region" description="Helical" evidence="8">
    <location>
        <begin position="143"/>
        <end position="161"/>
    </location>
</feature>
<feature type="transmembrane region" description="Helical" evidence="8">
    <location>
        <begin position="181"/>
        <end position="200"/>
    </location>
</feature>
<accession>X1BU21</accession>
<dbReference type="PANTHER" id="PTHR43302:SF5">
    <property type="entry name" value="TRANSPORTER ARSB-RELATED"/>
    <property type="match status" value="1"/>
</dbReference>
<feature type="transmembrane region" description="Helical" evidence="8">
    <location>
        <begin position="31"/>
        <end position="52"/>
    </location>
</feature>